<protein>
    <submittedName>
        <fullName evidence="2">PPPDE domain-containing protein</fullName>
    </submittedName>
</protein>
<dbReference type="AlphaFoldDB" id="A0A0N4Z0V5"/>
<reference evidence="2" key="1">
    <citation type="submission" date="2017-02" db="UniProtKB">
        <authorList>
            <consortium name="WormBaseParasite"/>
        </authorList>
    </citation>
    <scope>IDENTIFICATION</scope>
</reference>
<dbReference type="Proteomes" id="UP000038045">
    <property type="component" value="Unplaced"/>
</dbReference>
<organism evidence="1 2">
    <name type="scientific">Parastrongyloides trichosuri</name>
    <name type="common">Possum-specific nematode worm</name>
    <dbReference type="NCBI Taxonomy" id="131310"/>
    <lineage>
        <taxon>Eukaryota</taxon>
        <taxon>Metazoa</taxon>
        <taxon>Ecdysozoa</taxon>
        <taxon>Nematoda</taxon>
        <taxon>Chromadorea</taxon>
        <taxon>Rhabditida</taxon>
        <taxon>Tylenchina</taxon>
        <taxon>Panagrolaimomorpha</taxon>
        <taxon>Strongyloidoidea</taxon>
        <taxon>Strongyloididae</taxon>
        <taxon>Parastrongyloides</taxon>
    </lineage>
</organism>
<evidence type="ECO:0000313" key="2">
    <source>
        <dbReference type="WBParaSite" id="PTRK_0000033400.1"/>
    </source>
</evidence>
<sequence length="135" mass="15423">MEWVCGPNLESKKDSLNIIVRGLVGRKLFHNLKVSTGKLFFQFTSYNGDNTEHEMYGGATVLYHLNHCCADYISCKKENSYTLDCGYVYLNCLQDVFSSIHDGVPMLGYFSEFYKFTVAASDHYKIVESLGRINF</sequence>
<accession>A0A0N4Z0V5</accession>
<name>A0A0N4Z0V5_PARTI</name>
<evidence type="ECO:0000313" key="1">
    <source>
        <dbReference type="Proteomes" id="UP000038045"/>
    </source>
</evidence>
<proteinExistence type="predicted"/>
<keyword evidence="1" id="KW-1185">Reference proteome</keyword>
<dbReference type="WBParaSite" id="PTRK_0000033400.1">
    <property type="protein sequence ID" value="PTRK_0000033400.1"/>
    <property type="gene ID" value="PTRK_0000033400"/>
</dbReference>